<accession>A0A8T2TTE4</accession>
<organism evidence="1 2">
    <name type="scientific">Ceratopteris richardii</name>
    <name type="common">Triangle waterfern</name>
    <dbReference type="NCBI Taxonomy" id="49495"/>
    <lineage>
        <taxon>Eukaryota</taxon>
        <taxon>Viridiplantae</taxon>
        <taxon>Streptophyta</taxon>
        <taxon>Embryophyta</taxon>
        <taxon>Tracheophyta</taxon>
        <taxon>Polypodiopsida</taxon>
        <taxon>Polypodiidae</taxon>
        <taxon>Polypodiales</taxon>
        <taxon>Pteridineae</taxon>
        <taxon>Pteridaceae</taxon>
        <taxon>Parkerioideae</taxon>
        <taxon>Ceratopteris</taxon>
    </lineage>
</organism>
<comment type="caution">
    <text evidence="1">The sequence shown here is derived from an EMBL/GenBank/DDBJ whole genome shotgun (WGS) entry which is preliminary data.</text>
</comment>
<evidence type="ECO:0000313" key="1">
    <source>
        <dbReference type="EMBL" id="KAH7423789.1"/>
    </source>
</evidence>
<sequence>MVIQEVYHIPGLCRSLISVSAASSIGSHIDFFHGYCVVHFKLPSVDMNSSAYPKLTDCTPYLSSSLPLRYYSPRIPSSLAHIPKLPPLLCGTTTLATSTPTLSHRCRDTISIKVCPQTSLQSIYVKGV</sequence>
<gene>
    <name evidence="1" type="ORF">KP509_12G074000</name>
</gene>
<dbReference type="Proteomes" id="UP000825935">
    <property type="component" value="Chromosome 12"/>
</dbReference>
<protein>
    <submittedName>
        <fullName evidence="1">Uncharacterized protein</fullName>
    </submittedName>
</protein>
<name>A0A8T2TTE4_CERRI</name>
<evidence type="ECO:0000313" key="2">
    <source>
        <dbReference type="Proteomes" id="UP000825935"/>
    </source>
</evidence>
<dbReference type="AlphaFoldDB" id="A0A8T2TTE4"/>
<reference evidence="1" key="1">
    <citation type="submission" date="2021-08" db="EMBL/GenBank/DDBJ databases">
        <title>WGS assembly of Ceratopteris richardii.</title>
        <authorList>
            <person name="Marchant D.B."/>
            <person name="Chen G."/>
            <person name="Jenkins J."/>
            <person name="Shu S."/>
            <person name="Leebens-Mack J."/>
            <person name="Grimwood J."/>
            <person name="Schmutz J."/>
            <person name="Soltis P."/>
            <person name="Soltis D."/>
            <person name="Chen Z.-H."/>
        </authorList>
    </citation>
    <scope>NUCLEOTIDE SEQUENCE</scope>
    <source>
        <strain evidence="1">Whitten #5841</strain>
        <tissue evidence="1">Leaf</tissue>
    </source>
</reference>
<proteinExistence type="predicted"/>
<keyword evidence="2" id="KW-1185">Reference proteome</keyword>
<dbReference type="EMBL" id="CM035417">
    <property type="protein sequence ID" value="KAH7423789.1"/>
    <property type="molecule type" value="Genomic_DNA"/>
</dbReference>